<dbReference type="AlphaFoldDB" id="A0A5M9JR69"/>
<keyword evidence="7" id="KW-1185">Reference proteome</keyword>
<organism evidence="6 7">
    <name type="scientific">Monilinia fructicola</name>
    <name type="common">Brown rot fungus</name>
    <name type="synonym">Ciboria fructicola</name>
    <dbReference type="NCBI Taxonomy" id="38448"/>
    <lineage>
        <taxon>Eukaryota</taxon>
        <taxon>Fungi</taxon>
        <taxon>Dikarya</taxon>
        <taxon>Ascomycota</taxon>
        <taxon>Pezizomycotina</taxon>
        <taxon>Leotiomycetes</taxon>
        <taxon>Helotiales</taxon>
        <taxon>Sclerotiniaceae</taxon>
        <taxon>Monilinia</taxon>
    </lineage>
</organism>
<feature type="transmembrane region" description="Helical" evidence="4">
    <location>
        <begin position="35"/>
        <end position="56"/>
    </location>
</feature>
<dbReference type="InterPro" id="IPR038814">
    <property type="entry name" value="AIM11"/>
</dbReference>
<keyword evidence="3 4" id="KW-0472">Membrane</keyword>
<evidence type="ECO:0000256" key="1">
    <source>
        <dbReference type="ARBA" id="ARBA00022692"/>
    </source>
</evidence>
<evidence type="ECO:0000313" key="7">
    <source>
        <dbReference type="Proteomes" id="UP000322873"/>
    </source>
</evidence>
<comment type="subcellular location">
    <subcellularLocation>
        <location evidence="4">Membrane</location>
        <topology evidence="4">Multi-pass membrane protein</topology>
    </subcellularLocation>
</comment>
<evidence type="ECO:0000256" key="3">
    <source>
        <dbReference type="ARBA" id="ARBA00023136"/>
    </source>
</evidence>
<proteinExistence type="inferred from homology"/>
<reference evidence="6 7" key="1">
    <citation type="submission" date="2019-06" db="EMBL/GenBank/DDBJ databases">
        <title>Genome Sequence of the Brown Rot Fungal Pathogen Monilinia fructicola.</title>
        <authorList>
            <person name="De Miccolis Angelini R.M."/>
            <person name="Landi L."/>
            <person name="Abate D."/>
            <person name="Pollastro S."/>
            <person name="Romanazzi G."/>
            <person name="Faretra F."/>
        </authorList>
    </citation>
    <scope>NUCLEOTIDE SEQUENCE [LARGE SCALE GENOMIC DNA]</scope>
    <source>
        <strain evidence="6 7">Mfrc123</strain>
    </source>
</reference>
<dbReference type="GO" id="GO:0016020">
    <property type="term" value="C:membrane"/>
    <property type="evidence" value="ECO:0007669"/>
    <property type="project" value="UniProtKB-SubCell"/>
</dbReference>
<comment type="similarity">
    <text evidence="4">Belongs to the AIM11 family.</text>
</comment>
<gene>
    <name evidence="4" type="primary">AIM11</name>
    <name evidence="6" type="ORF">EYC84_002589</name>
</gene>
<dbReference type="EMBL" id="VICG01000007">
    <property type="protein sequence ID" value="KAA8570282.1"/>
    <property type="molecule type" value="Genomic_DNA"/>
</dbReference>
<keyword evidence="2 4" id="KW-1133">Transmembrane helix</keyword>
<accession>A0A5M9JR69</accession>
<dbReference type="VEuPathDB" id="FungiDB:MFRU_005g03700"/>
<dbReference type="Proteomes" id="UP000322873">
    <property type="component" value="Unassembled WGS sequence"/>
</dbReference>
<feature type="compositionally biased region" description="Basic and acidic residues" evidence="5">
    <location>
        <begin position="156"/>
        <end position="171"/>
    </location>
</feature>
<dbReference type="PANTHER" id="PTHR39136">
    <property type="entry name" value="ALTERED INHERITANCE OF MITOCHONDRIA PROTEIN 11"/>
    <property type="match status" value="1"/>
</dbReference>
<name>A0A5M9JR69_MONFR</name>
<feature type="transmembrane region" description="Helical" evidence="4">
    <location>
        <begin position="86"/>
        <end position="109"/>
    </location>
</feature>
<evidence type="ECO:0000256" key="5">
    <source>
        <dbReference type="SAM" id="MobiDB-lite"/>
    </source>
</evidence>
<protein>
    <recommendedName>
        <fullName evidence="4">Altered inheritance of mitochondria protein 11</fullName>
    </recommendedName>
</protein>
<feature type="region of interest" description="Disordered" evidence="5">
    <location>
        <begin position="156"/>
        <end position="181"/>
    </location>
</feature>
<comment type="caution">
    <text evidence="6">The sequence shown here is derived from an EMBL/GenBank/DDBJ whole genome shotgun (WGS) entry which is preliminary data.</text>
</comment>
<evidence type="ECO:0000256" key="2">
    <source>
        <dbReference type="ARBA" id="ARBA00022989"/>
    </source>
</evidence>
<feature type="region of interest" description="Disordered" evidence="5">
    <location>
        <begin position="1"/>
        <end position="23"/>
    </location>
</feature>
<dbReference type="PANTHER" id="PTHR39136:SF1">
    <property type="entry name" value="ALTERED INHERITANCE OF MITOCHONDRIA PROTEIN 11"/>
    <property type="match status" value="1"/>
</dbReference>
<sequence>MAESRPTPSTTPPTASPAVAPPDSSLFSQRSRRQFGLFVGGAGFFALSAFVTRRALVRKYRTMLPKFYTPSNHVHEVDGSMEALEALSIATINVASTSLMLTGGLLWALDISTVDEMRQKHRAKMGLLAQETNPEDEKQMEEWVAAMMARLNIDPKEYTDQKALEENKGQMDDGPGQTKKP</sequence>
<keyword evidence="1 4" id="KW-0812">Transmembrane</keyword>
<evidence type="ECO:0000256" key="4">
    <source>
        <dbReference type="RuleBase" id="RU367098"/>
    </source>
</evidence>
<dbReference type="OrthoDB" id="3558022at2759"/>
<evidence type="ECO:0000313" key="6">
    <source>
        <dbReference type="EMBL" id="KAA8570282.1"/>
    </source>
</evidence>
<dbReference type="GO" id="GO:0005739">
    <property type="term" value="C:mitochondrion"/>
    <property type="evidence" value="ECO:0007669"/>
    <property type="project" value="TreeGrafter"/>
</dbReference>